<sequence>MHRKPGTSSKFNSHCPLFPEEKNQETEGEKLRGEPKRHSAMFSSNHQFPNQPKPLAVMDPTTPMQVDQNEASSVARDEMRIGGFSHAKSIIQSSEKLQDDLRMLGLKIKHHEDNIKLLKIQKNKLDDSILDMQVMRGKYHSSSAPKIGNENCSHLQSEEETTEQILRHGKSAAGILCQLKIHNATQASYLTLTRDVLGAVATLGKVDDENLSWLFSEYLGVQTMMAIVCKTYESVRALETYNQDGCIDKTSGLHRLGASIGRAIDGRFHVICLESLRPYAGDFVADDPQRRLDLLKPRLPNGECPPGFLGFAVNMIQVDSSNLFCVTASGDGLRETLFYNLFSRLQVYRTRAEMVLALPCISEGAVSLDGGMIRSSGVFSFGNREEVDVRFPKPSAKSDVPQNYIETEKQMKEMTWRKEKLEEDMKREQALLDNAKFNFERKKQDFVKFLAQSSSFATQFQATQDRLTPR</sequence>
<dbReference type="OMA" id="FEVICLE"/>
<feature type="compositionally biased region" description="Polar residues" evidence="2">
    <location>
        <begin position="1"/>
        <end position="12"/>
    </location>
</feature>
<gene>
    <name evidence="3" type="ORF">TCM_015419</name>
</gene>
<evidence type="ECO:0000256" key="2">
    <source>
        <dbReference type="SAM" id="MobiDB-lite"/>
    </source>
</evidence>
<dbReference type="GO" id="GO:0042803">
    <property type="term" value="F:protein homodimerization activity"/>
    <property type="evidence" value="ECO:0007669"/>
    <property type="project" value="EnsemblPlants"/>
</dbReference>
<name>A0A061G2F1_THECC</name>
<proteinExistence type="predicted"/>
<dbReference type="GO" id="GO:0000419">
    <property type="term" value="C:RNA polymerase V complex"/>
    <property type="evidence" value="ECO:0007669"/>
    <property type="project" value="EnsemblPlants"/>
</dbReference>
<dbReference type="eggNOG" id="ENOG502QS96">
    <property type="taxonomic scope" value="Eukaryota"/>
</dbReference>
<protein>
    <submittedName>
        <fullName evidence="3">Defective in meristem silencing 3</fullName>
    </submittedName>
</protein>
<dbReference type="PANTHER" id="PTHR33566">
    <property type="entry name" value="EN/SPM-LIKE TRANSPOSON-RELATED"/>
    <property type="match status" value="1"/>
</dbReference>
<feature type="compositionally biased region" description="Polar residues" evidence="2">
    <location>
        <begin position="41"/>
        <end position="50"/>
    </location>
</feature>
<feature type="compositionally biased region" description="Basic and acidic residues" evidence="2">
    <location>
        <begin position="19"/>
        <end position="37"/>
    </location>
</feature>
<evidence type="ECO:0000313" key="4">
    <source>
        <dbReference type="Proteomes" id="UP000026915"/>
    </source>
</evidence>
<evidence type="ECO:0000256" key="1">
    <source>
        <dbReference type="SAM" id="Coils"/>
    </source>
</evidence>
<dbReference type="Gramene" id="EOY23563">
    <property type="protein sequence ID" value="EOY23563"/>
    <property type="gene ID" value="TCM_015419"/>
</dbReference>
<reference evidence="3 4" key="1">
    <citation type="journal article" date="2013" name="Genome Biol.">
        <title>The genome sequence of the most widely cultivated cacao type and its use to identify candidate genes regulating pod color.</title>
        <authorList>
            <person name="Motamayor J.C."/>
            <person name="Mockaitis K."/>
            <person name="Schmutz J."/>
            <person name="Haiminen N."/>
            <person name="Iii D.L."/>
            <person name="Cornejo O."/>
            <person name="Findley S.D."/>
            <person name="Zheng P."/>
            <person name="Utro F."/>
            <person name="Royaert S."/>
            <person name="Saski C."/>
            <person name="Jenkins J."/>
            <person name="Podicheti R."/>
            <person name="Zhao M."/>
            <person name="Scheffler B.E."/>
            <person name="Stack J.C."/>
            <person name="Feltus F.A."/>
            <person name="Mustiga G.M."/>
            <person name="Amores F."/>
            <person name="Phillips W."/>
            <person name="Marelli J.P."/>
            <person name="May G.D."/>
            <person name="Shapiro H."/>
            <person name="Ma J."/>
            <person name="Bustamante C.D."/>
            <person name="Schnell R.J."/>
            <person name="Main D."/>
            <person name="Gilbert D."/>
            <person name="Parida L."/>
            <person name="Kuhn D.N."/>
        </authorList>
    </citation>
    <scope>NUCLEOTIDE SEQUENCE [LARGE SCALE GENOMIC DNA]</scope>
    <source>
        <strain evidence="4">cv. Matina 1-6</strain>
    </source>
</reference>
<dbReference type="InParanoid" id="A0A061G2F1"/>
<dbReference type="HOGENOM" id="CLU_046782_0_0_1"/>
<dbReference type="FunCoup" id="A0A061G2F1">
    <property type="interactions" value="1348"/>
</dbReference>
<dbReference type="STRING" id="3641.A0A061G2F1"/>
<dbReference type="Proteomes" id="UP000026915">
    <property type="component" value="Chromosome 3"/>
</dbReference>
<dbReference type="AlphaFoldDB" id="A0A061G2F1"/>
<feature type="region of interest" description="Disordered" evidence="2">
    <location>
        <begin position="1"/>
        <end position="52"/>
    </location>
</feature>
<dbReference type="EMBL" id="CM001881">
    <property type="protein sequence ID" value="EOY23563.1"/>
    <property type="molecule type" value="Genomic_DNA"/>
</dbReference>
<dbReference type="GO" id="GO:0080188">
    <property type="term" value="P:gene silencing by siRNA-directed DNA methylation"/>
    <property type="evidence" value="ECO:0007669"/>
    <property type="project" value="EnsemblPlants"/>
</dbReference>
<keyword evidence="4" id="KW-1185">Reference proteome</keyword>
<evidence type="ECO:0000313" key="3">
    <source>
        <dbReference type="EMBL" id="EOY23563.1"/>
    </source>
</evidence>
<keyword evidence="1" id="KW-0175">Coiled coil</keyword>
<accession>A0A061G2F1</accession>
<feature type="coiled-coil region" evidence="1">
    <location>
        <begin position="404"/>
        <end position="438"/>
    </location>
</feature>
<organism evidence="3 4">
    <name type="scientific">Theobroma cacao</name>
    <name type="common">Cacao</name>
    <name type="synonym">Cocoa</name>
    <dbReference type="NCBI Taxonomy" id="3641"/>
    <lineage>
        <taxon>Eukaryota</taxon>
        <taxon>Viridiplantae</taxon>
        <taxon>Streptophyta</taxon>
        <taxon>Embryophyta</taxon>
        <taxon>Tracheophyta</taxon>
        <taxon>Spermatophyta</taxon>
        <taxon>Magnoliopsida</taxon>
        <taxon>eudicotyledons</taxon>
        <taxon>Gunneridae</taxon>
        <taxon>Pentapetalae</taxon>
        <taxon>rosids</taxon>
        <taxon>malvids</taxon>
        <taxon>Malvales</taxon>
        <taxon>Malvaceae</taxon>
        <taxon>Byttnerioideae</taxon>
        <taxon>Theobroma</taxon>
    </lineage>
</organism>
<dbReference type="PANTHER" id="PTHR33566:SF6">
    <property type="entry name" value="PROTEIN DEFECTIVE IN MERISTEM SILENCING 3"/>
    <property type="match status" value="1"/>
</dbReference>